<proteinExistence type="predicted"/>
<accession>A0A6J4U735</accession>
<organism evidence="2">
    <name type="scientific">uncultured Thermomicrobiales bacterium</name>
    <dbReference type="NCBI Taxonomy" id="1645740"/>
    <lineage>
        <taxon>Bacteria</taxon>
        <taxon>Pseudomonadati</taxon>
        <taxon>Thermomicrobiota</taxon>
        <taxon>Thermomicrobia</taxon>
        <taxon>Thermomicrobiales</taxon>
        <taxon>environmental samples</taxon>
    </lineage>
</organism>
<name>A0A6J4U735_9BACT</name>
<evidence type="ECO:0000256" key="1">
    <source>
        <dbReference type="SAM" id="MobiDB-lite"/>
    </source>
</evidence>
<reference evidence="2" key="1">
    <citation type="submission" date="2020-02" db="EMBL/GenBank/DDBJ databases">
        <authorList>
            <person name="Meier V. D."/>
        </authorList>
    </citation>
    <scope>NUCLEOTIDE SEQUENCE</scope>
    <source>
        <strain evidence="2">AVDCRST_MAG87</strain>
    </source>
</reference>
<evidence type="ECO:0000313" key="2">
    <source>
        <dbReference type="EMBL" id="CAA9541633.1"/>
    </source>
</evidence>
<feature type="region of interest" description="Disordered" evidence="1">
    <location>
        <begin position="1"/>
        <end position="47"/>
    </location>
</feature>
<feature type="non-terminal residue" evidence="2">
    <location>
        <position position="47"/>
    </location>
</feature>
<gene>
    <name evidence="2" type="ORF">AVDCRST_MAG87-129</name>
</gene>
<protein>
    <submittedName>
        <fullName evidence="2">Uncharacterized protein</fullName>
    </submittedName>
</protein>
<dbReference type="EMBL" id="CADCWJ010000038">
    <property type="protein sequence ID" value="CAA9541633.1"/>
    <property type="molecule type" value="Genomic_DNA"/>
</dbReference>
<feature type="non-terminal residue" evidence="2">
    <location>
        <position position="1"/>
    </location>
</feature>
<feature type="compositionally biased region" description="Basic and acidic residues" evidence="1">
    <location>
        <begin position="21"/>
        <end position="31"/>
    </location>
</feature>
<sequence length="47" mass="5506">DRDRPDRSQHQLRALRANRRRGADPDRGRPDRVRRHPGQDGPGGLRR</sequence>
<dbReference type="AlphaFoldDB" id="A0A6J4U735"/>